<sequence>MNSGVLLGETMENVIRTLLAQVEQAKDQENARKMEQLLQKMDSESLYIAFCGHFSAGKSSLINKLCGHQLLPSSPIPTSANIVRISSGESGAIVVHRAQEEGHPQKTQIVPLSDLAAYCRDGEAIETIELRYPIPFLGEHACLLDTPGIDSTDDAHHLATESALHLADVVFYVMDYNHVQSEINFAFTKKMQEWGKPLYLIINQVDKHRDQELSFAAYQAGVVEAFANWHIKPDGIVYTSVKVPDHPHSEWGKLSWLLERLIEQRVALSELSLEKSAKHLTKEHAEKVAERNEPIKEQLRLQVAADEELESAQLRSVELSNTLDTAEAKPEALRTALRKDVATLLENANITPSVTRDLAQEYLQSRKAGFKVGLFAGASKTAKEVERRLLALHYDFTGQLATQVERHLQQGLLKAMEAASEGVGAAISPEDVRERVERLHVEVEPEWIAAQVNQAASFNGEYTLNYMKQLAAEMKLLYRKQAFELIEELKALLAAAQQPLLLGLREQLAALHGRLGSLRELERLAAADAAYAAALAAPLAAVSAAVPALPDPAAAAQAAPSAAPLLAAAAGDATRAALAAVAAASRGTREGTQPLAQGAHRSRLSDAAMRLTAGAEALAGLAPLASISRSLLEKAERLQRNRFTIALFGAFSAGKSSFANALIGERVLPVSPNPTTAAINKIMPPEPENGWPHGTAKIRMKTKDSLTDDIRYSLEILGIYTTSLPESLAAIRKLSADRVSAKGKPHYTFLKAVENGWDAVEGDLGAELRVDADQFATYAANESKSCFVELIELYYSNPLTDQGIVLVDTPGADSINARHTGVAFNYIKNADAILFVTYYNHAFSQADREFLLQLGRVKDSFELDKMFFIVNAADLASSGEELEGVVTHVSTNLQQQGIRHPRIYPMSSYYALEGKLAAEQDTVQASGITAFEQDFVRFTLGELTDIAIRSGQADLKRAGDVLSQWIVSAQSDESERFTRAAAIRKAFHEAEVMLGNLGTNAEERELRKEIDELLYYVKQRATYRFGELFNLAFNPAVFREEGQDGKAIAGAAWNDLCRMIAFDLSQEVLAITLRIEKAIHSKAAKRRQQWMQGLQNELAAFQPSEYEAVSFQTPEGAEPFKATSIQPKWIAGFYKNAKHFFEGEGKQNLRKELEAALIEPLTAYVAGQAAWLDSAYSGQLQSWYDQMSKQILVELQEYVDGQLVALELPIDIGMLQAKQDILMNLNE</sequence>
<keyword evidence="2" id="KW-0547">Nucleotide-binding</keyword>
<dbReference type="InterPro" id="IPR027417">
    <property type="entry name" value="P-loop_NTPase"/>
</dbReference>
<dbReference type="Proteomes" id="UP001165962">
    <property type="component" value="Unassembled WGS sequence"/>
</dbReference>
<name>A0ABX0IYP7_9BACL</name>
<dbReference type="PANTHER" id="PTHR10465">
    <property type="entry name" value="TRANSMEMBRANE GTPASE FZO1"/>
    <property type="match status" value="1"/>
</dbReference>
<dbReference type="Gene3D" id="3.40.50.300">
    <property type="entry name" value="P-loop containing nucleotide triphosphate hydrolases"/>
    <property type="match status" value="2"/>
</dbReference>
<dbReference type="SUPFAM" id="SSF52540">
    <property type="entry name" value="P-loop containing nucleoside triphosphate hydrolases"/>
    <property type="match status" value="2"/>
</dbReference>
<evidence type="ECO:0000313" key="7">
    <source>
        <dbReference type="EMBL" id="NHN28671.1"/>
    </source>
</evidence>
<evidence type="ECO:0000256" key="2">
    <source>
        <dbReference type="ARBA" id="ARBA00022741"/>
    </source>
</evidence>
<comment type="caution">
    <text evidence="7">The sequence shown here is derived from an EMBL/GenBank/DDBJ whole genome shotgun (WGS) entry which is preliminary data.</text>
</comment>
<dbReference type="RefSeq" id="WP_166145573.1">
    <property type="nucleotide sequence ID" value="NZ_JAAOIW010000001.1"/>
</dbReference>
<feature type="domain" description="Dynamin N-terminal" evidence="6">
    <location>
        <begin position="645"/>
        <end position="872"/>
    </location>
</feature>
<dbReference type="CDD" id="cd09912">
    <property type="entry name" value="DLP_2"/>
    <property type="match status" value="2"/>
</dbReference>
<evidence type="ECO:0000256" key="4">
    <source>
        <dbReference type="ARBA" id="ARBA00023134"/>
    </source>
</evidence>
<dbReference type="PANTHER" id="PTHR10465:SF0">
    <property type="entry name" value="SARCALUMENIN"/>
    <property type="match status" value="1"/>
</dbReference>
<comment type="subcellular location">
    <subcellularLocation>
        <location evidence="1">Membrane</location>
    </subcellularLocation>
</comment>
<keyword evidence="3" id="KW-0378">Hydrolase</keyword>
<feature type="domain" description="Dynamin N-terminal" evidence="6">
    <location>
        <begin position="48"/>
        <end position="202"/>
    </location>
</feature>
<organism evidence="7 8">
    <name type="scientific">Paenibacillus agricola</name>
    <dbReference type="NCBI Taxonomy" id="2716264"/>
    <lineage>
        <taxon>Bacteria</taxon>
        <taxon>Bacillati</taxon>
        <taxon>Bacillota</taxon>
        <taxon>Bacilli</taxon>
        <taxon>Bacillales</taxon>
        <taxon>Paenibacillaceae</taxon>
        <taxon>Paenibacillus</taxon>
    </lineage>
</organism>
<dbReference type="EMBL" id="JAAOIW010000001">
    <property type="protein sequence ID" value="NHN28671.1"/>
    <property type="molecule type" value="Genomic_DNA"/>
</dbReference>
<reference evidence="7" key="1">
    <citation type="submission" date="2020-03" db="EMBL/GenBank/DDBJ databases">
        <title>Draft sequencing of Paenibacilllus sp. S3N08.</title>
        <authorList>
            <person name="Kim D.-U."/>
        </authorList>
    </citation>
    <scope>NUCLEOTIDE SEQUENCE</scope>
    <source>
        <strain evidence="7">S3N08</strain>
    </source>
</reference>
<evidence type="ECO:0000313" key="8">
    <source>
        <dbReference type="Proteomes" id="UP001165962"/>
    </source>
</evidence>
<evidence type="ECO:0000259" key="6">
    <source>
        <dbReference type="Pfam" id="PF00350"/>
    </source>
</evidence>
<keyword evidence="8" id="KW-1185">Reference proteome</keyword>
<evidence type="ECO:0000256" key="5">
    <source>
        <dbReference type="ARBA" id="ARBA00023136"/>
    </source>
</evidence>
<proteinExistence type="predicted"/>
<evidence type="ECO:0000256" key="1">
    <source>
        <dbReference type="ARBA" id="ARBA00004370"/>
    </source>
</evidence>
<dbReference type="InterPro" id="IPR027094">
    <property type="entry name" value="Mitofusin_fam"/>
</dbReference>
<evidence type="ECO:0000256" key="3">
    <source>
        <dbReference type="ARBA" id="ARBA00022801"/>
    </source>
</evidence>
<keyword evidence="5" id="KW-0472">Membrane</keyword>
<gene>
    <name evidence="7" type="ORF">G9U52_02365</name>
</gene>
<dbReference type="Pfam" id="PF00350">
    <property type="entry name" value="Dynamin_N"/>
    <property type="match status" value="2"/>
</dbReference>
<dbReference type="InterPro" id="IPR045063">
    <property type="entry name" value="Dynamin_N"/>
</dbReference>
<protein>
    <recommendedName>
        <fullName evidence="6">Dynamin N-terminal domain-containing protein</fullName>
    </recommendedName>
</protein>
<accession>A0ABX0IYP7</accession>
<keyword evidence="4" id="KW-0342">GTP-binding</keyword>